<dbReference type="RefSeq" id="WP_349959099.1">
    <property type="nucleotide sequence ID" value="NZ_CP157961.1"/>
</dbReference>
<organism evidence="1">
    <name type="scientific">Rhizobium sp. ZPR3</name>
    <dbReference type="NCBI Taxonomy" id="3158967"/>
    <lineage>
        <taxon>Bacteria</taxon>
        <taxon>Pseudomonadati</taxon>
        <taxon>Pseudomonadota</taxon>
        <taxon>Alphaproteobacteria</taxon>
        <taxon>Hyphomicrobiales</taxon>
        <taxon>Rhizobiaceae</taxon>
        <taxon>Rhizobium/Agrobacterium group</taxon>
        <taxon>Rhizobium</taxon>
    </lineage>
</organism>
<name>A0AAU7RXN9_9HYPH</name>
<keyword evidence="1" id="KW-0614">Plasmid</keyword>
<accession>A0AAU7RXN9</accession>
<sequence length="257" mass="26715">MDSLTPTGLNLERDCQNTMNSLSYQIIVQNLSQTAQYFYVFQKRATFGPSTSTIYCCSLGCQNVGNYVSSGAQIVFGLDKQIYAGAISTAAPPPPPSLSTASVSSGTSRLLVSNATTKQAISLTTGTGSNPPTNFTELTLSPLGLSAPIYQSGIPVGAFAINVPPYTPAPLPALFSGVAAVNTNQAVILSSFVAPVPNATMSCSPTQIFFVKTGYQPVGSLLTYDESNSARCDFTTGFATIIATYNSNGTFSTTGGS</sequence>
<geneLocation type="plasmid" evidence="1">
    <name>unnamed1</name>
</geneLocation>
<protein>
    <submittedName>
        <fullName evidence="1">Uncharacterized protein</fullName>
    </submittedName>
</protein>
<dbReference type="EMBL" id="CP157961">
    <property type="protein sequence ID" value="XBT94987.1"/>
    <property type="molecule type" value="Genomic_DNA"/>
</dbReference>
<proteinExistence type="predicted"/>
<evidence type="ECO:0000313" key="1">
    <source>
        <dbReference type="EMBL" id="XBT94987.1"/>
    </source>
</evidence>
<gene>
    <name evidence="1" type="ORF">ABM479_23800</name>
</gene>
<reference evidence="1" key="1">
    <citation type="submission" date="2024-06" db="EMBL/GenBank/DDBJ databases">
        <authorList>
            <person name="Li T."/>
            <person name="Gao R."/>
        </authorList>
    </citation>
    <scope>NUCLEOTIDE SEQUENCE</scope>
    <source>
        <strain evidence="1">ZPR3</strain>
        <plasmid evidence="1">unnamed1</plasmid>
    </source>
</reference>
<dbReference type="AlphaFoldDB" id="A0AAU7RXN9"/>